<organism evidence="3 4">
    <name type="scientific">Caballeronia terrestris</name>
    <dbReference type="NCBI Taxonomy" id="1226301"/>
    <lineage>
        <taxon>Bacteria</taxon>
        <taxon>Pseudomonadati</taxon>
        <taxon>Pseudomonadota</taxon>
        <taxon>Betaproteobacteria</taxon>
        <taxon>Burkholderiales</taxon>
        <taxon>Burkholderiaceae</taxon>
        <taxon>Caballeronia</taxon>
    </lineage>
</organism>
<proteinExistence type="predicted"/>
<gene>
    <name evidence="3" type="ORF">AWB67_05748</name>
</gene>
<feature type="compositionally biased region" description="Low complexity" evidence="1">
    <location>
        <begin position="207"/>
        <end position="233"/>
    </location>
</feature>
<dbReference type="OrthoDB" id="9128640at2"/>
<keyword evidence="2" id="KW-1133">Transmembrane helix</keyword>
<feature type="compositionally biased region" description="Basic and acidic residues" evidence="1">
    <location>
        <begin position="96"/>
        <end position="112"/>
    </location>
</feature>
<evidence type="ECO:0000313" key="4">
    <source>
        <dbReference type="Proteomes" id="UP000054925"/>
    </source>
</evidence>
<feature type="transmembrane region" description="Helical" evidence="2">
    <location>
        <begin position="59"/>
        <end position="79"/>
    </location>
</feature>
<keyword evidence="2" id="KW-0472">Membrane</keyword>
<accession>A0A158KIX1</accession>
<dbReference type="RefSeq" id="WP_087659551.1">
    <property type="nucleotide sequence ID" value="NZ_FCOL02000058.1"/>
</dbReference>
<keyword evidence="2" id="KW-0812">Transmembrane</keyword>
<evidence type="ECO:0000313" key="3">
    <source>
        <dbReference type="EMBL" id="SAL81047.1"/>
    </source>
</evidence>
<comment type="caution">
    <text evidence="3">The sequence shown here is derived from an EMBL/GenBank/DDBJ whole genome shotgun (WGS) entry which is preliminary data.</text>
</comment>
<feature type="region of interest" description="Disordered" evidence="1">
    <location>
        <begin position="170"/>
        <end position="288"/>
    </location>
</feature>
<evidence type="ECO:0000256" key="2">
    <source>
        <dbReference type="SAM" id="Phobius"/>
    </source>
</evidence>
<reference evidence="3" key="1">
    <citation type="submission" date="2016-01" db="EMBL/GenBank/DDBJ databases">
        <authorList>
            <person name="Peeters C."/>
        </authorList>
    </citation>
    <scope>NUCLEOTIDE SEQUENCE [LARGE SCALE GENOMIC DNA]</scope>
    <source>
        <strain evidence="3">LMG 22937</strain>
    </source>
</reference>
<feature type="compositionally biased region" description="Low complexity" evidence="1">
    <location>
        <begin position="263"/>
        <end position="282"/>
    </location>
</feature>
<feature type="region of interest" description="Disordered" evidence="1">
    <location>
        <begin position="88"/>
        <end position="137"/>
    </location>
</feature>
<dbReference type="EMBL" id="FCOL02000058">
    <property type="protein sequence ID" value="SAL81047.1"/>
    <property type="molecule type" value="Genomic_DNA"/>
</dbReference>
<dbReference type="AlphaFoldDB" id="A0A158KIX1"/>
<name>A0A158KIX1_9BURK</name>
<evidence type="ECO:0000256" key="1">
    <source>
        <dbReference type="SAM" id="MobiDB-lite"/>
    </source>
</evidence>
<protein>
    <submittedName>
        <fullName evidence="3">Uncharacterized protein</fullName>
    </submittedName>
</protein>
<sequence>MDLRDIQRLHAQFAPDSMTIDLPRQIAALPAPAGVTAEAKAPAIKLRLPKGALVVRRSVIAVAIATVVAMAGMGAASLYKSFHATSARSANGQPAHEAKPDAARSEKKESRASDAALRPIDAEPPQPVAMSPKLTAKDFGPTAPIGLTADQFKSSLDKTSGQAVSAVAPAAKPAAPLSNDEQRAAASPIRQLRRENEAPAQAPIKPTTTAVSTVPAPTVSVVPAQSVAQATAQDRASPTNAAEPIRSHRHRQSSRSREEQVSDGDAASAASKKPASASRAGANEVQMF</sequence>
<dbReference type="Proteomes" id="UP000054925">
    <property type="component" value="Unassembled WGS sequence"/>
</dbReference>
<keyword evidence="4" id="KW-1185">Reference proteome</keyword>